<protein>
    <recommendedName>
        <fullName evidence="1">ISXO2-like transposase domain-containing protein</fullName>
    </recommendedName>
</protein>
<evidence type="ECO:0000259" key="1">
    <source>
        <dbReference type="SMART" id="SM01126"/>
    </source>
</evidence>
<feature type="domain" description="ISXO2-like transposase" evidence="1">
    <location>
        <begin position="1"/>
        <end position="120"/>
    </location>
</feature>
<dbReference type="InterPro" id="IPR024445">
    <property type="entry name" value="Tnp_ISXO2-like"/>
</dbReference>
<dbReference type="EMBL" id="KK365210">
    <property type="protein sequence ID" value="KCZ80027.1"/>
    <property type="molecule type" value="Genomic_DNA"/>
</dbReference>
<dbReference type="HOGENOM" id="CLU_044348_8_0_1"/>
<dbReference type="PANTHER" id="PTHR47163:SF2">
    <property type="entry name" value="SI:DKEY-17M8.2"/>
    <property type="match status" value="1"/>
</dbReference>
<dbReference type="SMART" id="SM01126">
    <property type="entry name" value="DDE_Tnp_IS1595"/>
    <property type="match status" value="1"/>
</dbReference>
<name>A0A059EYU9_9MICR</name>
<feature type="non-terminal residue" evidence="2">
    <location>
        <position position="1"/>
    </location>
</feature>
<accession>A0A059EYU9</accession>
<reference evidence="3" key="1">
    <citation type="submission" date="2013-02" db="EMBL/GenBank/DDBJ databases">
        <authorList>
            <consortium name="The Broad Institute Genome Sequencing Platform"/>
            <person name="Cuomo C."/>
            <person name="Becnel J."/>
            <person name="Sanscrainte N."/>
            <person name="Walker B."/>
            <person name="Young S.K."/>
            <person name="Zeng Q."/>
            <person name="Gargeya S."/>
            <person name="Fitzgerald M."/>
            <person name="Haas B."/>
            <person name="Abouelleil A."/>
            <person name="Alvarado L."/>
            <person name="Arachchi H.M."/>
            <person name="Berlin A.M."/>
            <person name="Chapman S.B."/>
            <person name="Dewar J."/>
            <person name="Goldberg J."/>
            <person name="Griggs A."/>
            <person name="Gujja S."/>
            <person name="Hansen M."/>
            <person name="Howarth C."/>
            <person name="Imamovic A."/>
            <person name="Larimer J."/>
            <person name="McCowan C."/>
            <person name="Murphy C."/>
            <person name="Neiman D."/>
            <person name="Pearson M."/>
            <person name="Priest M."/>
            <person name="Roberts A."/>
            <person name="Saif S."/>
            <person name="Shea T."/>
            <person name="Sisk P."/>
            <person name="Sykes S."/>
            <person name="Wortman J."/>
            <person name="Nusbaum C."/>
            <person name="Birren B."/>
        </authorList>
    </citation>
    <scope>NUCLEOTIDE SEQUENCE [LARGE SCALE GENOMIC DNA]</scope>
    <source>
        <strain evidence="3">PRA339</strain>
    </source>
</reference>
<evidence type="ECO:0000313" key="2">
    <source>
        <dbReference type="EMBL" id="KCZ80027.1"/>
    </source>
</evidence>
<dbReference type="OrthoDB" id="10052789at2759"/>
<dbReference type="PANTHER" id="PTHR47163">
    <property type="entry name" value="DDE_TNP_IS1595 DOMAIN-CONTAINING PROTEIN"/>
    <property type="match status" value="1"/>
</dbReference>
<sequence length="151" mass="17250">VVQIDETMLNYKAKNHRAHSPANRTDALCIVECLNDIKRAYATIIPDKKTSTNIQIISRQVAVNSIIWTDEHASYAKLTDYNFLHSSICHKYEFINSTNGVNTQSVESFNNCIKMAIKEEKGVLTTGRSDFFVFFYFSIITKVIFCQNVLI</sequence>
<dbReference type="AlphaFoldDB" id="A0A059EYU9"/>
<evidence type="ECO:0000313" key="3">
    <source>
        <dbReference type="Proteomes" id="UP000030655"/>
    </source>
</evidence>
<gene>
    <name evidence="2" type="ORF">H312_02584</name>
</gene>
<reference evidence="2 3" key="2">
    <citation type="submission" date="2014-03" db="EMBL/GenBank/DDBJ databases">
        <title>The Genome Sequence of Anncaliia algerae insect isolate PRA339.</title>
        <authorList>
            <consortium name="The Broad Institute Genome Sequencing Platform"/>
            <consortium name="The Broad Institute Genome Sequencing Center for Infectious Disease"/>
            <person name="Cuomo C."/>
            <person name="Becnel J."/>
            <person name="Sanscrainte N."/>
            <person name="Walker B."/>
            <person name="Young S.K."/>
            <person name="Zeng Q."/>
            <person name="Gargeya S."/>
            <person name="Fitzgerald M."/>
            <person name="Haas B."/>
            <person name="Abouelleil A."/>
            <person name="Alvarado L."/>
            <person name="Arachchi H.M."/>
            <person name="Berlin A.M."/>
            <person name="Chapman S.B."/>
            <person name="Dewar J."/>
            <person name="Goldberg J."/>
            <person name="Griggs A."/>
            <person name="Gujja S."/>
            <person name="Hansen M."/>
            <person name="Howarth C."/>
            <person name="Imamovic A."/>
            <person name="Larimer J."/>
            <person name="McCowan C."/>
            <person name="Murphy C."/>
            <person name="Neiman D."/>
            <person name="Pearson M."/>
            <person name="Priest M."/>
            <person name="Roberts A."/>
            <person name="Saif S."/>
            <person name="Shea T."/>
            <person name="Sisk P."/>
            <person name="Sykes S."/>
            <person name="Wortman J."/>
            <person name="Nusbaum C."/>
            <person name="Birren B."/>
        </authorList>
    </citation>
    <scope>NUCLEOTIDE SEQUENCE [LARGE SCALE GENOMIC DNA]</scope>
    <source>
        <strain evidence="2 3">PRA339</strain>
    </source>
</reference>
<dbReference type="Pfam" id="PF12762">
    <property type="entry name" value="DDE_Tnp_IS1595"/>
    <property type="match status" value="1"/>
</dbReference>
<keyword evidence="3" id="KW-1185">Reference proteome</keyword>
<organism evidence="2 3">
    <name type="scientific">Anncaliia algerae PRA339</name>
    <dbReference type="NCBI Taxonomy" id="1288291"/>
    <lineage>
        <taxon>Eukaryota</taxon>
        <taxon>Fungi</taxon>
        <taxon>Fungi incertae sedis</taxon>
        <taxon>Microsporidia</taxon>
        <taxon>Tubulinosematoidea</taxon>
        <taxon>Tubulinosematidae</taxon>
        <taxon>Anncaliia</taxon>
    </lineage>
</organism>
<dbReference type="Proteomes" id="UP000030655">
    <property type="component" value="Unassembled WGS sequence"/>
</dbReference>
<dbReference type="VEuPathDB" id="MicrosporidiaDB:H312_02584"/>
<dbReference type="InterPro" id="IPR053164">
    <property type="entry name" value="IS1016-like_transposase"/>
</dbReference>
<proteinExistence type="predicted"/>